<evidence type="ECO:0000256" key="8">
    <source>
        <dbReference type="ARBA" id="ARBA00023157"/>
    </source>
</evidence>
<feature type="signal peptide" evidence="12">
    <location>
        <begin position="1"/>
        <end position="22"/>
    </location>
</feature>
<dbReference type="GO" id="GO:0045165">
    <property type="term" value="P:cell fate commitment"/>
    <property type="evidence" value="ECO:0007669"/>
    <property type="project" value="TreeGrafter"/>
</dbReference>
<reference evidence="13" key="1">
    <citation type="journal article" date="2016" name="PLoS Genet.">
        <title>Cooperative Wnt-Nodal Signals Regulate the Patterning of Anterior Neuroectoderm.</title>
        <authorList>
            <person name="Yaguchi J."/>
            <person name="Takeda N."/>
            <person name="Inaba K."/>
            <person name="Yaguchi S."/>
        </authorList>
    </citation>
    <scope>NUCLEOTIDE SEQUENCE</scope>
</reference>
<evidence type="ECO:0000256" key="7">
    <source>
        <dbReference type="ARBA" id="ARBA00022729"/>
    </source>
</evidence>
<dbReference type="SMART" id="SM00097">
    <property type="entry name" value="WNT1"/>
    <property type="match status" value="1"/>
</dbReference>
<keyword evidence="10" id="KW-0449">Lipoprotein</keyword>
<dbReference type="PROSITE" id="PS00246">
    <property type="entry name" value="WNT1"/>
    <property type="match status" value="1"/>
</dbReference>
<dbReference type="GO" id="GO:0010468">
    <property type="term" value="P:regulation of gene expression"/>
    <property type="evidence" value="ECO:0007669"/>
    <property type="project" value="UniProtKB-ARBA"/>
</dbReference>
<keyword evidence="7 12" id="KW-0732">Signal</keyword>
<dbReference type="InterPro" id="IPR009141">
    <property type="entry name" value="Wnt3"/>
</dbReference>
<dbReference type="GO" id="GO:0060070">
    <property type="term" value="P:canonical Wnt signaling pathway"/>
    <property type="evidence" value="ECO:0007669"/>
    <property type="project" value="UniProtKB-ARBA"/>
</dbReference>
<evidence type="ECO:0000256" key="5">
    <source>
        <dbReference type="ARBA" id="ARBA00022530"/>
    </source>
</evidence>
<accession>A0A1L7NTK7</accession>
<dbReference type="AlphaFoldDB" id="A0A1L7NTK7"/>
<evidence type="ECO:0000256" key="4">
    <source>
        <dbReference type="ARBA" id="ARBA00022525"/>
    </source>
</evidence>
<keyword evidence="4" id="KW-0964">Secreted</keyword>
<proteinExistence type="evidence at transcript level"/>
<dbReference type="InterPro" id="IPR043158">
    <property type="entry name" value="Wnt_C"/>
</dbReference>
<evidence type="ECO:0000256" key="3">
    <source>
        <dbReference type="ARBA" id="ARBA00022473"/>
    </source>
</evidence>
<keyword evidence="5" id="KW-0272">Extracellular matrix</keyword>
<dbReference type="EMBL" id="LC064117">
    <property type="protein sequence ID" value="BAW33240.1"/>
    <property type="molecule type" value="mRNA"/>
</dbReference>
<keyword evidence="9" id="KW-0325">Glycoprotein</keyword>
<name>A0A1L7NTK7_HEMPU</name>
<evidence type="ECO:0000256" key="1">
    <source>
        <dbReference type="ARBA" id="ARBA00004498"/>
    </source>
</evidence>
<dbReference type="InterPro" id="IPR005817">
    <property type="entry name" value="Wnt"/>
</dbReference>
<dbReference type="GO" id="GO:0005615">
    <property type="term" value="C:extracellular space"/>
    <property type="evidence" value="ECO:0007669"/>
    <property type="project" value="TreeGrafter"/>
</dbReference>
<keyword evidence="3 11" id="KW-0217">Developmental protein</keyword>
<dbReference type="GO" id="GO:0030182">
    <property type="term" value="P:neuron differentiation"/>
    <property type="evidence" value="ECO:0007669"/>
    <property type="project" value="TreeGrafter"/>
</dbReference>
<evidence type="ECO:0000256" key="12">
    <source>
        <dbReference type="SAM" id="SignalP"/>
    </source>
</evidence>
<protein>
    <recommendedName>
        <fullName evidence="11">Protein Wnt</fullName>
    </recommendedName>
</protein>
<dbReference type="InterPro" id="IPR018161">
    <property type="entry name" value="Wnt_CS"/>
</dbReference>
<comment type="subcellular location">
    <subcellularLocation>
        <location evidence="1 11">Secreted</location>
        <location evidence="1 11">Extracellular space</location>
        <location evidence="1 11">Extracellular matrix</location>
    </subcellularLocation>
</comment>
<dbReference type="PANTHER" id="PTHR12027">
    <property type="entry name" value="WNT RELATED"/>
    <property type="match status" value="1"/>
</dbReference>
<organism evidence="13">
    <name type="scientific">Hemicentrotus pulcherrimus</name>
    <name type="common">Sea urchin</name>
    <name type="synonym">Strongylocentrotus pulcherrimus</name>
    <dbReference type="NCBI Taxonomy" id="7650"/>
    <lineage>
        <taxon>Eukaryota</taxon>
        <taxon>Metazoa</taxon>
        <taxon>Echinodermata</taxon>
        <taxon>Eleutherozoa</taxon>
        <taxon>Echinozoa</taxon>
        <taxon>Echinoidea</taxon>
        <taxon>Euechinoidea</taxon>
        <taxon>Echinacea</taxon>
        <taxon>Camarodonta</taxon>
        <taxon>Echinidea</taxon>
        <taxon>Strongylocentrotidae</taxon>
        <taxon>Hemicentrotus</taxon>
    </lineage>
</organism>
<comment type="similarity">
    <text evidence="2 11">Belongs to the Wnt family.</text>
</comment>
<evidence type="ECO:0000256" key="10">
    <source>
        <dbReference type="ARBA" id="ARBA00023288"/>
    </source>
</evidence>
<dbReference type="FunFam" id="3.30.2460.20:FF:000001">
    <property type="entry name" value="Wnt homolog"/>
    <property type="match status" value="1"/>
</dbReference>
<dbReference type="PRINTS" id="PR01349">
    <property type="entry name" value="WNTPROTEIN"/>
</dbReference>
<evidence type="ECO:0000313" key="13">
    <source>
        <dbReference type="EMBL" id="BAW33240.1"/>
    </source>
</evidence>
<evidence type="ECO:0000256" key="2">
    <source>
        <dbReference type="ARBA" id="ARBA00005683"/>
    </source>
</evidence>
<dbReference type="GO" id="GO:0048513">
    <property type="term" value="P:animal organ development"/>
    <property type="evidence" value="ECO:0007669"/>
    <property type="project" value="UniProtKB-ARBA"/>
</dbReference>
<dbReference type="Pfam" id="PF00110">
    <property type="entry name" value="wnt"/>
    <property type="match status" value="1"/>
</dbReference>
<evidence type="ECO:0000256" key="11">
    <source>
        <dbReference type="RuleBase" id="RU003500"/>
    </source>
</evidence>
<dbReference type="Gene3D" id="3.30.2460.20">
    <property type="match status" value="1"/>
</dbReference>
<evidence type="ECO:0000256" key="9">
    <source>
        <dbReference type="ARBA" id="ARBA00023180"/>
    </source>
</evidence>
<sequence>MNLFGLTLTLAISAALICTTEAMWWFLGAAYGTAQEPVEIPCKGIPNISGKQVRFCLKNQDKMPTVAEGAYHGIEECQFQFRGRRWNCTTIDGDQSVFGRVLDRASRETAFVNAILAAGVTHAVTRACSRGDYLECGCDRTHRGPPGGRIGIVPNSTWRWGGCSEEVWYSMELTKDFLKPTAAKRARTKMDRHNTDAGRNAVLHNMELRCKCHGVSGSCELKTCWWEMAPFRKLGDALKTKYDMAAEMAVERQRKGRIFVEELAPRYDDFKEPTTNDLIYYDQSPDYCTFDPEVGSFGTQGRECNRTSHGIDGCELLCCGRGHNTMTVVRRERCDCVFVWCCKVVCKECVRVIDVHTCK</sequence>
<keyword evidence="8" id="KW-1015">Disulfide bond</keyword>
<evidence type="ECO:0000256" key="6">
    <source>
        <dbReference type="ARBA" id="ARBA00022687"/>
    </source>
</evidence>
<comment type="function">
    <text evidence="11">Ligand for members of the frizzled family of seven transmembrane receptors.</text>
</comment>
<dbReference type="PANTHER" id="PTHR12027:SF100">
    <property type="entry name" value="PROTEIN WNT"/>
    <property type="match status" value="1"/>
</dbReference>
<gene>
    <name evidence="13" type="primary">wnt3</name>
</gene>
<keyword evidence="6 11" id="KW-0879">Wnt signaling pathway</keyword>
<dbReference type="CDD" id="cd19335">
    <property type="entry name" value="Wnt_Wnt3_Wnt3a"/>
    <property type="match status" value="1"/>
</dbReference>
<feature type="chain" id="PRO_5012114772" description="Protein Wnt" evidence="12">
    <location>
        <begin position="23"/>
        <end position="359"/>
    </location>
</feature>
<dbReference type="GO" id="GO:0005125">
    <property type="term" value="F:cytokine activity"/>
    <property type="evidence" value="ECO:0007669"/>
    <property type="project" value="TreeGrafter"/>
</dbReference>
<dbReference type="GO" id="GO:0010557">
    <property type="term" value="P:positive regulation of macromolecule biosynthetic process"/>
    <property type="evidence" value="ECO:0007669"/>
    <property type="project" value="UniProtKB-ARBA"/>
</dbReference>
<dbReference type="GO" id="GO:0005109">
    <property type="term" value="F:frizzled binding"/>
    <property type="evidence" value="ECO:0007669"/>
    <property type="project" value="TreeGrafter"/>
</dbReference>